<reference evidence="1" key="1">
    <citation type="journal article" date="2012" name="Nature">
        <title>The oyster genome reveals stress adaptation and complexity of shell formation.</title>
        <authorList>
            <person name="Zhang G."/>
            <person name="Fang X."/>
            <person name="Guo X."/>
            <person name="Li L."/>
            <person name="Luo R."/>
            <person name="Xu F."/>
            <person name="Yang P."/>
            <person name="Zhang L."/>
            <person name="Wang X."/>
            <person name="Qi H."/>
            <person name="Xiong Z."/>
            <person name="Que H."/>
            <person name="Xie Y."/>
            <person name="Holland P.W."/>
            <person name="Paps J."/>
            <person name="Zhu Y."/>
            <person name="Wu F."/>
            <person name="Chen Y."/>
            <person name="Wang J."/>
            <person name="Peng C."/>
            <person name="Meng J."/>
            <person name="Yang L."/>
            <person name="Liu J."/>
            <person name="Wen B."/>
            <person name="Zhang N."/>
            <person name="Huang Z."/>
            <person name="Zhu Q."/>
            <person name="Feng Y."/>
            <person name="Mount A."/>
            <person name="Hedgecock D."/>
            <person name="Xu Z."/>
            <person name="Liu Y."/>
            <person name="Domazet-Loso T."/>
            <person name="Du Y."/>
            <person name="Sun X."/>
            <person name="Zhang S."/>
            <person name="Liu B."/>
            <person name="Cheng P."/>
            <person name="Jiang X."/>
            <person name="Li J."/>
            <person name="Fan D."/>
            <person name="Wang W."/>
            <person name="Fu W."/>
            <person name="Wang T."/>
            <person name="Wang B."/>
            <person name="Zhang J."/>
            <person name="Peng Z."/>
            <person name="Li Y."/>
            <person name="Li N."/>
            <person name="Wang J."/>
            <person name="Chen M."/>
            <person name="He Y."/>
            <person name="Tan F."/>
            <person name="Song X."/>
            <person name="Zheng Q."/>
            <person name="Huang R."/>
            <person name="Yang H."/>
            <person name="Du X."/>
            <person name="Chen L."/>
            <person name="Yang M."/>
            <person name="Gaffney P.M."/>
            <person name="Wang S."/>
            <person name="Luo L."/>
            <person name="She Z."/>
            <person name="Ming Y."/>
            <person name="Huang W."/>
            <person name="Zhang S."/>
            <person name="Huang B."/>
            <person name="Zhang Y."/>
            <person name="Qu T."/>
            <person name="Ni P."/>
            <person name="Miao G."/>
            <person name="Wang J."/>
            <person name="Wang Q."/>
            <person name="Steinberg C.E."/>
            <person name="Wang H."/>
            <person name="Li N."/>
            <person name="Qian L."/>
            <person name="Zhang G."/>
            <person name="Li Y."/>
            <person name="Yang H."/>
            <person name="Liu X."/>
            <person name="Wang J."/>
            <person name="Yin Y."/>
            <person name="Wang J."/>
        </authorList>
    </citation>
    <scope>NUCLEOTIDE SEQUENCE [LARGE SCALE GENOMIC DNA]</scope>
    <source>
        <strain evidence="1">05x7-T-G4-1.051#20</strain>
    </source>
</reference>
<dbReference type="AlphaFoldDB" id="K1R4K4"/>
<sequence>MDLTSLAGATFPLDFTIYVDNSVLWTKTFQFTSKAPVTIPVASNMKMLPNNKNVAVGRPFSMDLNLTFPEFGVFQINVTVKSVVRGKSGKAGVMMKDITVQLTGSNILCHSVKMHFSKTGQSKVQNVMVAVIGVTNLGSQLPSPNEDKNWLVLRASAIPVPGYTEIGDTNSMDISSGPRNVSEEVDVTSIETFDQNLVYVVDFYHKDSMACISENQTFEILVNITTERNKSPGSLFVQFPVDETPFSVHEYKIVHVGENLLPCFQSIQLDGSLDKFTVYNDGSLGNVTLEFPLFCNKEDPLRASTVLADQLTIRVVMGIRNDIQVEGSTAGFSVLVKSSGLLQNLQFETENATHVVYNLEDRPLSTNIGLVPVSPNSTSCCVAHKFLVKNLEEGFEVFNDINGTITSNMISVFDSKNDTCVKLPVIGQTPPILWMRINTSMIWGLAPSAFQLTVIGQGISCNKHNNVTLLQVLFPISSPMIGFQGDMTYCQLSDDLVSHSNNDGPSRCTYQCPCVGPHCSEVLVFFATAYSNIEWNLCELFANNI</sequence>
<evidence type="ECO:0000313" key="1">
    <source>
        <dbReference type="EMBL" id="EKC38459.1"/>
    </source>
</evidence>
<organism evidence="1">
    <name type="scientific">Magallana gigas</name>
    <name type="common">Pacific oyster</name>
    <name type="synonym">Crassostrea gigas</name>
    <dbReference type="NCBI Taxonomy" id="29159"/>
    <lineage>
        <taxon>Eukaryota</taxon>
        <taxon>Metazoa</taxon>
        <taxon>Spiralia</taxon>
        <taxon>Lophotrochozoa</taxon>
        <taxon>Mollusca</taxon>
        <taxon>Bivalvia</taxon>
        <taxon>Autobranchia</taxon>
        <taxon>Pteriomorphia</taxon>
        <taxon>Ostreida</taxon>
        <taxon>Ostreoidea</taxon>
        <taxon>Ostreidae</taxon>
        <taxon>Magallana</taxon>
    </lineage>
</organism>
<name>K1R4K4_MAGGI</name>
<protein>
    <submittedName>
        <fullName evidence="1">Uncharacterized protein</fullName>
    </submittedName>
</protein>
<proteinExistence type="predicted"/>
<dbReference type="HOGENOM" id="CLU_499913_0_0_1"/>
<gene>
    <name evidence="1" type="ORF">CGI_10028075</name>
</gene>
<dbReference type="InParanoid" id="K1R4K4"/>
<accession>K1R4K4</accession>
<dbReference type="EMBL" id="JH819182">
    <property type="protein sequence ID" value="EKC38459.1"/>
    <property type="molecule type" value="Genomic_DNA"/>
</dbReference>